<evidence type="ECO:0000313" key="1">
    <source>
        <dbReference type="Proteomes" id="UP000887565"/>
    </source>
</evidence>
<reference evidence="2" key="1">
    <citation type="submission" date="2022-11" db="UniProtKB">
        <authorList>
            <consortium name="WormBaseParasite"/>
        </authorList>
    </citation>
    <scope>IDENTIFICATION</scope>
</reference>
<sequence>MKKSRSREENVEHQITFPHILNYNLKRGIEGADVFHDVRKGLRNYKKRREADLKLVIVLAHEITMTFFREIDCKAKRFTKISSKRRSTSGVPGNGEDVVAAAAAELLLLFMDEK</sequence>
<protein>
    <submittedName>
        <fullName evidence="2">Uncharacterized protein</fullName>
    </submittedName>
</protein>
<proteinExistence type="predicted"/>
<evidence type="ECO:0000313" key="2">
    <source>
        <dbReference type="WBParaSite" id="nRc.2.0.1.t42621-RA"/>
    </source>
</evidence>
<accession>A0A915KUL6</accession>
<dbReference type="AlphaFoldDB" id="A0A915KUL6"/>
<organism evidence="1 2">
    <name type="scientific">Romanomermis culicivorax</name>
    <name type="common">Nematode worm</name>
    <dbReference type="NCBI Taxonomy" id="13658"/>
    <lineage>
        <taxon>Eukaryota</taxon>
        <taxon>Metazoa</taxon>
        <taxon>Ecdysozoa</taxon>
        <taxon>Nematoda</taxon>
        <taxon>Enoplea</taxon>
        <taxon>Dorylaimia</taxon>
        <taxon>Mermithida</taxon>
        <taxon>Mermithoidea</taxon>
        <taxon>Mermithidae</taxon>
        <taxon>Romanomermis</taxon>
    </lineage>
</organism>
<dbReference type="Proteomes" id="UP000887565">
    <property type="component" value="Unplaced"/>
</dbReference>
<dbReference type="WBParaSite" id="nRc.2.0.1.t42621-RA">
    <property type="protein sequence ID" value="nRc.2.0.1.t42621-RA"/>
    <property type="gene ID" value="nRc.2.0.1.g42621"/>
</dbReference>
<name>A0A915KUL6_ROMCU</name>
<keyword evidence="1" id="KW-1185">Reference proteome</keyword>